<feature type="transmembrane region" description="Helical" evidence="7">
    <location>
        <begin position="145"/>
        <end position="164"/>
    </location>
</feature>
<keyword evidence="6" id="KW-0769">Symport</keyword>
<dbReference type="PROSITE" id="PS50267">
    <property type="entry name" value="NA_NEUROTRAN_SYMP_3"/>
    <property type="match status" value="1"/>
</dbReference>
<gene>
    <name evidence="8" type="ORF">AAAU51_00405</name>
</gene>
<feature type="transmembrane region" description="Helical" evidence="7">
    <location>
        <begin position="433"/>
        <end position="452"/>
    </location>
</feature>
<dbReference type="PANTHER" id="PTHR42948">
    <property type="entry name" value="TRANSPORTER"/>
    <property type="match status" value="1"/>
</dbReference>
<evidence type="ECO:0000313" key="8">
    <source>
        <dbReference type="EMBL" id="MEQ2709650.1"/>
    </source>
</evidence>
<dbReference type="InterPro" id="IPR047218">
    <property type="entry name" value="YocR/YhdH-like"/>
</dbReference>
<feature type="transmembrane region" description="Helical" evidence="7">
    <location>
        <begin position="12"/>
        <end position="31"/>
    </location>
</feature>
<dbReference type="PANTHER" id="PTHR42948:SF1">
    <property type="entry name" value="TRANSPORTER"/>
    <property type="match status" value="1"/>
</dbReference>
<keyword evidence="2 6" id="KW-0813">Transport</keyword>
<feature type="transmembrane region" description="Helical" evidence="7">
    <location>
        <begin position="227"/>
        <end position="245"/>
    </location>
</feature>
<evidence type="ECO:0000256" key="5">
    <source>
        <dbReference type="ARBA" id="ARBA00023136"/>
    </source>
</evidence>
<protein>
    <recommendedName>
        <fullName evidence="6">Transporter</fullName>
    </recommendedName>
</protein>
<reference evidence="8 9" key="1">
    <citation type="submission" date="2024-04" db="EMBL/GenBank/DDBJ databases">
        <title>Human intestinal bacterial collection.</title>
        <authorList>
            <person name="Pauvert C."/>
            <person name="Hitch T.C.A."/>
            <person name="Clavel T."/>
        </authorList>
    </citation>
    <scope>NUCLEOTIDE SEQUENCE [LARGE SCALE GENOMIC DNA]</scope>
    <source>
        <strain evidence="8 9">CLA-AA-H249</strain>
    </source>
</reference>
<proteinExistence type="inferred from homology"/>
<dbReference type="CDD" id="cd10336">
    <property type="entry name" value="SLC6sbd_Tyt1-Like"/>
    <property type="match status" value="1"/>
</dbReference>
<keyword evidence="4 7" id="KW-1133">Transmembrane helix</keyword>
<feature type="transmembrane region" description="Helical" evidence="7">
    <location>
        <begin position="171"/>
        <end position="191"/>
    </location>
</feature>
<keyword evidence="5 7" id="KW-0472">Membrane</keyword>
<evidence type="ECO:0000256" key="6">
    <source>
        <dbReference type="RuleBase" id="RU003732"/>
    </source>
</evidence>
<feature type="transmembrane region" description="Helical" evidence="7">
    <location>
        <begin position="391"/>
        <end position="412"/>
    </location>
</feature>
<dbReference type="RefSeq" id="WP_022375327.1">
    <property type="nucleotide sequence ID" value="NZ_JAOQJG010000005.1"/>
</dbReference>
<feature type="transmembrane region" description="Helical" evidence="7">
    <location>
        <begin position="347"/>
        <end position="371"/>
    </location>
</feature>
<dbReference type="InterPro" id="IPR037272">
    <property type="entry name" value="SNS_sf"/>
</dbReference>
<dbReference type="SUPFAM" id="SSF161070">
    <property type="entry name" value="SNF-like"/>
    <property type="match status" value="1"/>
</dbReference>
<dbReference type="Proteomes" id="UP001482154">
    <property type="component" value="Unassembled WGS sequence"/>
</dbReference>
<comment type="subcellular location">
    <subcellularLocation>
        <location evidence="1">Membrane</location>
        <topology evidence="1">Multi-pass membrane protein</topology>
    </subcellularLocation>
</comment>
<evidence type="ECO:0000256" key="1">
    <source>
        <dbReference type="ARBA" id="ARBA00004141"/>
    </source>
</evidence>
<evidence type="ECO:0000256" key="7">
    <source>
        <dbReference type="SAM" id="Phobius"/>
    </source>
</evidence>
<feature type="transmembrane region" description="Helical" evidence="7">
    <location>
        <begin position="307"/>
        <end position="335"/>
    </location>
</feature>
<feature type="transmembrane region" description="Helical" evidence="7">
    <location>
        <begin position="37"/>
        <end position="60"/>
    </location>
</feature>
<sequence>MENREKFSSRIGFLLISAGCAIGLGNVWRFPFITGQYGGAAFVLIYLFFLIILGLPIMVMEYAVGRASQRSIATSFQKLEPAGSKWHWYSYFGMAGNYVLMMFYTTVAGWMISYFFKMLKGDFVNKTPQQIENIFGNMLADPKTLIFWMLVATTLGFLVCSLGLQNGVEKITTAMMSCLFVVILILIVRSVTLDGASAGLKFYLIPDFAAVKKQGVMTVVSAAMGQAFFTLSLGIGAIAIFGSYIDKSRRLTGEAISVAILDTLVALMAGLVIFPACFAFGVNPGSGPNLVFITLPNVFNEMPGSRIWGAMFFLFMSFAALSTIIAVFQNILSFAQDLWGWSLKKSIALNAVVITLLSLPCALGFNVWSFIQPLGVGTTIQDLEDFIVSNNILPLGSLVYLLFCVSRYGWGWDNFMKEANEGKGIKFPKWPKIYITYILPLIVLFIFVQGYIEKF</sequence>
<evidence type="ECO:0000313" key="9">
    <source>
        <dbReference type="Proteomes" id="UP001482154"/>
    </source>
</evidence>
<dbReference type="EMBL" id="JBBNIN010000001">
    <property type="protein sequence ID" value="MEQ2709650.1"/>
    <property type="molecule type" value="Genomic_DNA"/>
</dbReference>
<comment type="similarity">
    <text evidence="6">Belongs to the sodium:neurotransmitter symporter (SNF) (TC 2.A.22) family.</text>
</comment>
<keyword evidence="9" id="KW-1185">Reference proteome</keyword>
<name>A0ABV1IR06_9FIRM</name>
<feature type="transmembrane region" description="Helical" evidence="7">
    <location>
        <begin position="95"/>
        <end position="116"/>
    </location>
</feature>
<keyword evidence="3 6" id="KW-0812">Transmembrane</keyword>
<evidence type="ECO:0000256" key="4">
    <source>
        <dbReference type="ARBA" id="ARBA00022989"/>
    </source>
</evidence>
<accession>A0ABV1IR06</accession>
<dbReference type="PRINTS" id="PR00176">
    <property type="entry name" value="NANEUSMPORT"/>
</dbReference>
<dbReference type="PROSITE" id="PS00610">
    <property type="entry name" value="NA_NEUROTRAN_SYMP_1"/>
    <property type="match status" value="1"/>
</dbReference>
<dbReference type="InterPro" id="IPR000175">
    <property type="entry name" value="Na/ntran_symport"/>
</dbReference>
<evidence type="ECO:0000256" key="2">
    <source>
        <dbReference type="ARBA" id="ARBA00022448"/>
    </source>
</evidence>
<dbReference type="Pfam" id="PF00209">
    <property type="entry name" value="SNF"/>
    <property type="match status" value="2"/>
</dbReference>
<comment type="caution">
    <text evidence="8">The sequence shown here is derived from an EMBL/GenBank/DDBJ whole genome shotgun (WGS) entry which is preliminary data.</text>
</comment>
<evidence type="ECO:0000256" key="3">
    <source>
        <dbReference type="ARBA" id="ARBA00022692"/>
    </source>
</evidence>
<organism evidence="8 9">
    <name type="scientific">Anaerostipes amylophilus</name>
    <dbReference type="NCBI Taxonomy" id="2981779"/>
    <lineage>
        <taxon>Bacteria</taxon>
        <taxon>Bacillati</taxon>
        <taxon>Bacillota</taxon>
        <taxon>Clostridia</taxon>
        <taxon>Lachnospirales</taxon>
        <taxon>Lachnospiraceae</taxon>
        <taxon>Anaerostipes</taxon>
    </lineage>
</organism>
<feature type="transmembrane region" description="Helical" evidence="7">
    <location>
        <begin position="257"/>
        <end position="282"/>
    </location>
</feature>
<dbReference type="NCBIfam" id="NF037979">
    <property type="entry name" value="Na_transp"/>
    <property type="match status" value="1"/>
</dbReference>